<dbReference type="HOGENOM" id="CLU_154555_0_0_5"/>
<evidence type="ECO:0000313" key="2">
    <source>
        <dbReference type="Proteomes" id="UP000004386"/>
    </source>
</evidence>
<gene>
    <name evidence="1" type="ORF">OINT_1001165</name>
</gene>
<dbReference type="RefSeq" id="WP_006466839.1">
    <property type="nucleotide sequence ID" value="NZ_ACQA01000001.1"/>
</dbReference>
<dbReference type="AlphaFoldDB" id="C4WIX0"/>
<protein>
    <submittedName>
        <fullName evidence="1">Uncharacterized protein</fullName>
    </submittedName>
</protein>
<dbReference type="GeneID" id="57307155"/>
<comment type="caution">
    <text evidence="1">The sequence shown here is derived from an EMBL/GenBank/DDBJ whole genome shotgun (WGS) entry which is preliminary data.</text>
</comment>
<organism evidence="1 2">
    <name type="scientific">Brucella intermedia LMG 3301</name>
    <dbReference type="NCBI Taxonomy" id="641118"/>
    <lineage>
        <taxon>Bacteria</taxon>
        <taxon>Pseudomonadati</taxon>
        <taxon>Pseudomonadota</taxon>
        <taxon>Alphaproteobacteria</taxon>
        <taxon>Hyphomicrobiales</taxon>
        <taxon>Brucellaceae</taxon>
        <taxon>Brucella/Ochrobactrum group</taxon>
        <taxon>Brucella</taxon>
    </lineage>
</organism>
<name>C4WIX0_9HYPH</name>
<reference evidence="1 2" key="1">
    <citation type="submission" date="2009-05" db="EMBL/GenBank/DDBJ databases">
        <authorList>
            <person name="Setubal J.C."/>
            <person name="Boyle S."/>
            <person name="Crasta O.R."/>
            <person name="Gillespie J.J."/>
            <person name="Kenyon R.W."/>
            <person name="Lu J."/>
            <person name="Mane S."/>
            <person name="Nagrani S."/>
            <person name="Shallom J.M."/>
            <person name="Shallom S."/>
            <person name="Shukla M."/>
            <person name="Snyder E.E."/>
            <person name="Sobral B.W."/>
            <person name="Wattam A.R."/>
            <person name="Will R."/>
            <person name="Williams K."/>
            <person name="Yoo H."/>
            <person name="Munk C."/>
            <person name="Tapia R."/>
            <person name="Green L."/>
            <person name="Rogers Y."/>
            <person name="Detter J.C."/>
            <person name="Bruce D."/>
            <person name="Brettin T.S."/>
            <person name="Tsolis R."/>
        </authorList>
    </citation>
    <scope>NUCLEOTIDE SEQUENCE [LARGE SCALE GENOMIC DNA]</scope>
    <source>
        <strain evidence="1 2">LMG 3301</strain>
    </source>
</reference>
<evidence type="ECO:0000313" key="1">
    <source>
        <dbReference type="EMBL" id="EEQ95771.1"/>
    </source>
</evidence>
<sequence length="137" mass="15464">MKLDEIREEYRTRWGELPVGLVCLDIIDFIASKPVDQLRFLTFTTLSQAAGRKSIDMEVLAAVNLLTSSKLAIFESHAMLVDDDETEHELSAEEFAEARKTGMLIHPETGELVPDFETHLIPFFAPTEELQRELADG</sequence>
<accession>C4WIX0</accession>
<dbReference type="EMBL" id="ACQA01000001">
    <property type="protein sequence ID" value="EEQ95771.1"/>
    <property type="molecule type" value="Genomic_DNA"/>
</dbReference>
<dbReference type="Proteomes" id="UP000004386">
    <property type="component" value="Unassembled WGS sequence"/>
</dbReference>
<proteinExistence type="predicted"/>